<sequence length="130" mass="14477">MKGIQGVSIRDPYILVKSRAEVQFLLASIILYRNLGAAPYIAASSATVLEKVCNAPLAKMQKRLHSKIMEAKAARIKVASETLKRTVPSGLATFCVLQELIYNLPEFISMMAQTKVSVDRAQELEKIKRR</sequence>
<keyword evidence="2" id="KW-1185">Reference proteome</keyword>
<reference evidence="1" key="1">
    <citation type="submission" date="2020-03" db="EMBL/GenBank/DDBJ databases">
        <title>Castanea mollissima Vanexum genome sequencing.</title>
        <authorList>
            <person name="Staton M."/>
        </authorList>
    </citation>
    <scope>NUCLEOTIDE SEQUENCE</scope>
    <source>
        <tissue evidence="1">Leaf</tissue>
    </source>
</reference>
<accession>A0A8J4VXE0</accession>
<gene>
    <name evidence="1" type="ORF">CMV_000832</name>
</gene>
<dbReference type="Proteomes" id="UP000737018">
    <property type="component" value="Unassembled WGS sequence"/>
</dbReference>
<dbReference type="AlphaFoldDB" id="A0A8J4VXE0"/>
<name>A0A8J4VXE0_9ROSI</name>
<dbReference type="OrthoDB" id="6500128at2759"/>
<comment type="caution">
    <text evidence="1">The sequence shown here is derived from an EMBL/GenBank/DDBJ whole genome shotgun (WGS) entry which is preliminary data.</text>
</comment>
<organism evidence="1 2">
    <name type="scientific">Castanea mollissima</name>
    <name type="common">Chinese chestnut</name>
    <dbReference type="NCBI Taxonomy" id="60419"/>
    <lineage>
        <taxon>Eukaryota</taxon>
        <taxon>Viridiplantae</taxon>
        <taxon>Streptophyta</taxon>
        <taxon>Embryophyta</taxon>
        <taxon>Tracheophyta</taxon>
        <taxon>Spermatophyta</taxon>
        <taxon>Magnoliopsida</taxon>
        <taxon>eudicotyledons</taxon>
        <taxon>Gunneridae</taxon>
        <taxon>Pentapetalae</taxon>
        <taxon>rosids</taxon>
        <taxon>fabids</taxon>
        <taxon>Fagales</taxon>
        <taxon>Fagaceae</taxon>
        <taxon>Castanea</taxon>
    </lineage>
</organism>
<proteinExistence type="predicted"/>
<dbReference type="EMBL" id="JRKL02000047">
    <property type="protein sequence ID" value="KAF3975958.1"/>
    <property type="molecule type" value="Genomic_DNA"/>
</dbReference>
<evidence type="ECO:0000313" key="1">
    <source>
        <dbReference type="EMBL" id="KAF3975958.1"/>
    </source>
</evidence>
<protein>
    <submittedName>
        <fullName evidence="1">Uncharacterized protein</fullName>
    </submittedName>
</protein>
<evidence type="ECO:0000313" key="2">
    <source>
        <dbReference type="Proteomes" id="UP000737018"/>
    </source>
</evidence>